<protein>
    <submittedName>
        <fullName evidence="9">Iron ABC transporter permease</fullName>
    </submittedName>
</protein>
<evidence type="ECO:0000313" key="10">
    <source>
        <dbReference type="Proteomes" id="UP000034681"/>
    </source>
</evidence>
<dbReference type="AlphaFoldDB" id="A0A0M2Q175"/>
<keyword evidence="6 8" id="KW-1133">Transmembrane helix</keyword>
<evidence type="ECO:0000313" key="9">
    <source>
        <dbReference type="EMBL" id="KKJ00372.1"/>
    </source>
</evidence>
<gene>
    <name evidence="9" type="ORF">PROH_12035</name>
</gene>
<dbReference type="Proteomes" id="UP000034681">
    <property type="component" value="Unassembled WGS sequence"/>
</dbReference>
<dbReference type="GO" id="GO:0033214">
    <property type="term" value="P:siderophore-iron import into cell"/>
    <property type="evidence" value="ECO:0007669"/>
    <property type="project" value="TreeGrafter"/>
</dbReference>
<comment type="similarity">
    <text evidence="2">Belongs to the binding-protein-dependent transport system permease family. FecCD subfamily.</text>
</comment>
<feature type="transmembrane region" description="Helical" evidence="8">
    <location>
        <begin position="84"/>
        <end position="101"/>
    </location>
</feature>
<feature type="transmembrane region" description="Helical" evidence="8">
    <location>
        <begin position="140"/>
        <end position="159"/>
    </location>
</feature>
<organism evidence="9 10">
    <name type="scientific">Prochlorothrix hollandica PCC 9006 = CALU 1027</name>
    <dbReference type="NCBI Taxonomy" id="317619"/>
    <lineage>
        <taxon>Bacteria</taxon>
        <taxon>Bacillati</taxon>
        <taxon>Cyanobacteriota</taxon>
        <taxon>Cyanophyceae</taxon>
        <taxon>Prochlorotrichales</taxon>
        <taxon>Prochlorotrichaceae</taxon>
        <taxon>Prochlorothrix</taxon>
    </lineage>
</organism>
<comment type="subcellular location">
    <subcellularLocation>
        <location evidence="1">Cell membrane</location>
        <topology evidence="1">Multi-pass membrane protein</topology>
    </subcellularLocation>
</comment>
<evidence type="ECO:0000256" key="7">
    <source>
        <dbReference type="ARBA" id="ARBA00023136"/>
    </source>
</evidence>
<reference evidence="9" key="1">
    <citation type="submission" date="2012-04" db="EMBL/GenBank/DDBJ databases">
        <authorList>
            <person name="Borisov I.G."/>
            <person name="Ivanikova N.V."/>
            <person name="Pinevich A.V."/>
        </authorList>
    </citation>
    <scope>NUCLEOTIDE SEQUENCE</scope>
    <source>
        <strain evidence="9">CALU 1027</strain>
    </source>
</reference>
<keyword evidence="5 8" id="KW-0812">Transmembrane</keyword>
<feature type="transmembrane region" description="Helical" evidence="8">
    <location>
        <begin position="213"/>
        <end position="239"/>
    </location>
</feature>
<dbReference type="eggNOG" id="COG0609">
    <property type="taxonomic scope" value="Bacteria"/>
</dbReference>
<dbReference type="GO" id="GO:0005886">
    <property type="term" value="C:plasma membrane"/>
    <property type="evidence" value="ECO:0007669"/>
    <property type="project" value="UniProtKB-SubCell"/>
</dbReference>
<evidence type="ECO:0000256" key="8">
    <source>
        <dbReference type="SAM" id="Phobius"/>
    </source>
</evidence>
<accession>A0A0M2Q175</accession>
<dbReference type="STRING" id="317619.GCA_000332315_01195"/>
<sequence length="351" mass="35433">MLGLVFGGAVLALGLLAGISLGVGAVGWLGFGDRGIWLWREILGALDPSWGLRVGKGLGLGTSAGPMPATLAQFIVWDVRWPRTLGAIAVGGSLAVAGALMQGLTRNPLADPGLLGINGGAALAVVAAVFWGGDLSLSQYGAWALGGAAAAALTIYGLGSLNPGGLSPLNMTLAGAALTAVLSALTTGILILSQRTLDDIRFWLVGSVNDRTLPLVLQGLPAMGLGLAIALTLGRALTVLSLGDTMAQGLGQRPGRTKVWGLVSVVLLAGGAVSVAGPLGFVGLVVPHGVRWVVGQDYRWIVPGSAVAGAIVLLGADVALRWLLPAQALPVGLVLPLVGAPLFLYGVMRRL</sequence>
<feature type="transmembrane region" description="Helical" evidence="8">
    <location>
        <begin position="171"/>
        <end position="192"/>
    </location>
</feature>
<keyword evidence="4" id="KW-1003">Cell membrane</keyword>
<name>A0A0M2Q175_PROHO</name>
<dbReference type="PANTHER" id="PTHR30472:SF1">
    <property type="entry name" value="FE(3+) DICITRATE TRANSPORT SYSTEM PERMEASE PROTEIN FECC-RELATED"/>
    <property type="match status" value="1"/>
</dbReference>
<feature type="transmembrane region" description="Helical" evidence="8">
    <location>
        <begin position="298"/>
        <end position="316"/>
    </location>
</feature>
<dbReference type="InterPro" id="IPR000522">
    <property type="entry name" value="ABC_transptr_permease_BtuC"/>
</dbReference>
<feature type="transmembrane region" description="Helical" evidence="8">
    <location>
        <begin position="328"/>
        <end position="348"/>
    </location>
</feature>
<evidence type="ECO:0000256" key="2">
    <source>
        <dbReference type="ARBA" id="ARBA00007935"/>
    </source>
</evidence>
<feature type="transmembrane region" description="Helical" evidence="8">
    <location>
        <begin position="113"/>
        <end position="133"/>
    </location>
</feature>
<dbReference type="SUPFAM" id="SSF81345">
    <property type="entry name" value="ABC transporter involved in vitamin B12 uptake, BtuC"/>
    <property type="match status" value="1"/>
</dbReference>
<dbReference type="GO" id="GO:0022857">
    <property type="term" value="F:transmembrane transporter activity"/>
    <property type="evidence" value="ECO:0007669"/>
    <property type="project" value="InterPro"/>
</dbReference>
<evidence type="ECO:0000256" key="1">
    <source>
        <dbReference type="ARBA" id="ARBA00004651"/>
    </source>
</evidence>
<dbReference type="CDD" id="cd06550">
    <property type="entry name" value="TM_ABC_iron-siderophores_like"/>
    <property type="match status" value="1"/>
</dbReference>
<keyword evidence="7 8" id="KW-0472">Membrane</keyword>
<feature type="transmembrane region" description="Helical" evidence="8">
    <location>
        <begin position="6"/>
        <end position="31"/>
    </location>
</feature>
<dbReference type="EMBL" id="AJTX02000004">
    <property type="protein sequence ID" value="KKJ00372.1"/>
    <property type="molecule type" value="Genomic_DNA"/>
</dbReference>
<proteinExistence type="inferred from homology"/>
<feature type="transmembrane region" description="Helical" evidence="8">
    <location>
        <begin position="259"/>
        <end position="286"/>
    </location>
</feature>
<dbReference type="InterPro" id="IPR037294">
    <property type="entry name" value="ABC_BtuC-like"/>
</dbReference>
<comment type="caution">
    <text evidence="9">The sequence shown here is derived from an EMBL/GenBank/DDBJ whole genome shotgun (WGS) entry which is preliminary data.</text>
</comment>
<dbReference type="Gene3D" id="1.10.3470.10">
    <property type="entry name" value="ABC transporter involved in vitamin B12 uptake, BtuC"/>
    <property type="match status" value="1"/>
</dbReference>
<evidence type="ECO:0000256" key="5">
    <source>
        <dbReference type="ARBA" id="ARBA00022692"/>
    </source>
</evidence>
<keyword evidence="10" id="KW-1185">Reference proteome</keyword>
<keyword evidence="3" id="KW-0813">Transport</keyword>
<evidence type="ECO:0000256" key="3">
    <source>
        <dbReference type="ARBA" id="ARBA00022448"/>
    </source>
</evidence>
<evidence type="ECO:0000256" key="4">
    <source>
        <dbReference type="ARBA" id="ARBA00022475"/>
    </source>
</evidence>
<dbReference type="PANTHER" id="PTHR30472">
    <property type="entry name" value="FERRIC ENTEROBACTIN TRANSPORT SYSTEM PERMEASE PROTEIN"/>
    <property type="match status" value="1"/>
</dbReference>
<evidence type="ECO:0000256" key="6">
    <source>
        <dbReference type="ARBA" id="ARBA00022989"/>
    </source>
</evidence>
<dbReference type="Pfam" id="PF01032">
    <property type="entry name" value="FecCD"/>
    <property type="match status" value="1"/>
</dbReference>